<dbReference type="GO" id="GO:0009294">
    <property type="term" value="P:DNA-mediated transformation"/>
    <property type="evidence" value="ECO:0007669"/>
    <property type="project" value="InterPro"/>
</dbReference>
<organism evidence="4">
    <name type="scientific">hydrothermal vent metagenome</name>
    <dbReference type="NCBI Taxonomy" id="652676"/>
    <lineage>
        <taxon>unclassified sequences</taxon>
        <taxon>metagenomes</taxon>
        <taxon>ecological metagenomes</taxon>
    </lineage>
</organism>
<dbReference type="Gene3D" id="3.40.50.450">
    <property type="match status" value="1"/>
</dbReference>
<dbReference type="InterPro" id="IPR003488">
    <property type="entry name" value="DprA"/>
</dbReference>
<evidence type="ECO:0000256" key="1">
    <source>
        <dbReference type="ARBA" id="ARBA00006525"/>
    </source>
</evidence>
<dbReference type="NCBIfam" id="TIGR00732">
    <property type="entry name" value="dprA"/>
    <property type="match status" value="1"/>
</dbReference>
<dbReference type="Pfam" id="PF21102">
    <property type="entry name" value="DprA_N"/>
    <property type="match status" value="1"/>
</dbReference>
<dbReference type="Gene3D" id="1.10.10.10">
    <property type="entry name" value="Winged helix-like DNA-binding domain superfamily/Winged helix DNA-binding domain"/>
    <property type="match status" value="1"/>
</dbReference>
<dbReference type="AlphaFoldDB" id="A0A3B0RAE8"/>
<evidence type="ECO:0000313" key="4">
    <source>
        <dbReference type="EMBL" id="VAV89262.1"/>
    </source>
</evidence>
<dbReference type="InterPro" id="IPR041614">
    <property type="entry name" value="DprA_WH"/>
</dbReference>
<evidence type="ECO:0000259" key="3">
    <source>
        <dbReference type="Pfam" id="PF17782"/>
    </source>
</evidence>
<feature type="domain" description="Smf/DprA SLOG" evidence="2">
    <location>
        <begin position="80"/>
        <end position="285"/>
    </location>
</feature>
<reference evidence="4" key="1">
    <citation type="submission" date="2018-06" db="EMBL/GenBank/DDBJ databases">
        <authorList>
            <person name="Zhirakovskaya E."/>
        </authorList>
    </citation>
    <scope>NUCLEOTIDE SEQUENCE</scope>
</reference>
<sequence>MTGELLSFQQRRDWLRLIKSENVGPVTFLKLINRYGGATEALAALPELSRRGGLKRPIKICPAEAAEQDLEAAENIGARFIAYGEADYPALLRQTDGAPPLICARGRFDLLNEPSIALVGSRNASAVGRKFARTLAGAFGKAGFVTVSGLARGIDTSVHEASLETGTIAVVAGGIDIIYPPENDTLHGEIFEKGIVVSEMVPGVRPQARHFPRRNRLISGITLGTVVVEAAMRSGSLITARLAGEQNREVFAVPGSPLDPRAGGTNKLIRDGAVLVTKADDVIEVIRDLSDRQTEHGDFFASQSSDFTEFENEDLPDLSVHEQIVSLLSPTPTHIDDLVRESGAGIGDVHIVLLELELAGRLERHTGHRVSLV</sequence>
<proteinExistence type="inferred from homology"/>
<feature type="domain" description="DprA winged helix" evidence="3">
    <location>
        <begin position="319"/>
        <end position="367"/>
    </location>
</feature>
<dbReference type="PANTHER" id="PTHR43022">
    <property type="entry name" value="PROTEIN SMF"/>
    <property type="match status" value="1"/>
</dbReference>
<dbReference type="EMBL" id="UOEC01000058">
    <property type="protein sequence ID" value="VAV89262.1"/>
    <property type="molecule type" value="Genomic_DNA"/>
</dbReference>
<dbReference type="SUPFAM" id="SSF102405">
    <property type="entry name" value="MCP/YpsA-like"/>
    <property type="match status" value="1"/>
</dbReference>
<protein>
    <submittedName>
        <fullName evidence="4">Rossmann fold nucleotide-binding protein Smf possibly involved in DNA uptake</fullName>
    </submittedName>
</protein>
<accession>A0A3B0RAE8</accession>
<comment type="similarity">
    <text evidence="1">Belongs to the DprA/Smf family.</text>
</comment>
<gene>
    <name evidence="4" type="ORF">MNBD_ALPHA08-1608</name>
</gene>
<evidence type="ECO:0000259" key="2">
    <source>
        <dbReference type="Pfam" id="PF02481"/>
    </source>
</evidence>
<dbReference type="InterPro" id="IPR036388">
    <property type="entry name" value="WH-like_DNA-bd_sf"/>
</dbReference>
<dbReference type="Pfam" id="PF02481">
    <property type="entry name" value="DNA_processg_A"/>
    <property type="match status" value="1"/>
</dbReference>
<name>A0A3B0RAE8_9ZZZZ</name>
<dbReference type="Pfam" id="PF17782">
    <property type="entry name" value="WHD_DprA"/>
    <property type="match status" value="1"/>
</dbReference>
<dbReference type="InterPro" id="IPR057666">
    <property type="entry name" value="DrpA_SLOG"/>
</dbReference>
<dbReference type="PANTHER" id="PTHR43022:SF1">
    <property type="entry name" value="PROTEIN SMF"/>
    <property type="match status" value="1"/>
</dbReference>